<proteinExistence type="predicted"/>
<dbReference type="GO" id="GO:0003746">
    <property type="term" value="F:translation elongation factor activity"/>
    <property type="evidence" value="ECO:0007669"/>
    <property type="project" value="TreeGrafter"/>
</dbReference>
<dbReference type="GO" id="GO:0005525">
    <property type="term" value="F:GTP binding"/>
    <property type="evidence" value="ECO:0007669"/>
    <property type="project" value="InterPro"/>
</dbReference>
<dbReference type="Pfam" id="PF00009">
    <property type="entry name" value="GTP_EFTU"/>
    <property type="match status" value="1"/>
</dbReference>
<organism evidence="3 4">
    <name type="scientific">Colletotrichum plurivorum</name>
    <dbReference type="NCBI Taxonomy" id="2175906"/>
    <lineage>
        <taxon>Eukaryota</taxon>
        <taxon>Fungi</taxon>
        <taxon>Dikarya</taxon>
        <taxon>Ascomycota</taxon>
        <taxon>Pezizomycotina</taxon>
        <taxon>Sordariomycetes</taxon>
        <taxon>Hypocreomycetidae</taxon>
        <taxon>Glomerellales</taxon>
        <taxon>Glomerellaceae</taxon>
        <taxon>Colletotrichum</taxon>
        <taxon>Colletotrichum orchidearum species complex</taxon>
    </lineage>
</organism>
<name>A0A8H6KTY3_9PEZI</name>
<feature type="region of interest" description="Disordered" evidence="1">
    <location>
        <begin position="1"/>
        <end position="50"/>
    </location>
</feature>
<reference evidence="3" key="1">
    <citation type="journal article" date="2020" name="Phytopathology">
        <title>Genome Sequence Resources of Colletotrichum truncatum, C. plurivorum, C. musicola, and C. sojae: Four Species Pathogenic to Soybean (Glycine max).</title>
        <authorList>
            <person name="Rogerio F."/>
            <person name="Boufleur T.R."/>
            <person name="Ciampi-Guillardi M."/>
            <person name="Sukno S.A."/>
            <person name="Thon M.R."/>
            <person name="Massola Junior N.S."/>
            <person name="Baroncelli R."/>
        </authorList>
    </citation>
    <scope>NUCLEOTIDE SEQUENCE</scope>
    <source>
        <strain evidence="3">LFN00145</strain>
    </source>
</reference>
<dbReference type="InterPro" id="IPR050055">
    <property type="entry name" value="EF-Tu_GTPase"/>
</dbReference>
<evidence type="ECO:0000313" key="3">
    <source>
        <dbReference type="EMBL" id="KAF6837637.1"/>
    </source>
</evidence>
<dbReference type="PANTHER" id="PTHR43721:SF30">
    <property type="entry name" value="TR-TYPE G DOMAIN-CONTAINING PROTEIN"/>
    <property type="match status" value="1"/>
</dbReference>
<dbReference type="SUPFAM" id="SSF52540">
    <property type="entry name" value="P-loop containing nucleoside triphosphate hydrolases"/>
    <property type="match status" value="1"/>
</dbReference>
<dbReference type="GO" id="GO:0003924">
    <property type="term" value="F:GTPase activity"/>
    <property type="evidence" value="ECO:0007669"/>
    <property type="project" value="InterPro"/>
</dbReference>
<keyword evidence="4" id="KW-1185">Reference proteome</keyword>
<evidence type="ECO:0000259" key="2">
    <source>
        <dbReference type="Pfam" id="PF00009"/>
    </source>
</evidence>
<dbReference type="Proteomes" id="UP000654918">
    <property type="component" value="Unassembled WGS sequence"/>
</dbReference>
<sequence>MASGSIFTFDTDPQRVSSPWLAPEDPGRKPKSLPTSDDGKPQPNHLSDYGVTKLEAEPQDGPTEYKLHLLLRPRRVYRSMNTIGKPPSQHPKTAAGAARPAKIIPAALSASSQSRQVRLQQLTTQLLWRLQQSCAYHALNPKDLIVPKLPDDTADLSQALTPQKPLPGLEESRGALYEIGVADDGTLVGLTKDEMDESITTLRVMAATLGCRVEILRHVIVGECEWFETSELVDNVASQPAQIARQARLWVVEALVTPDFSANHPPEGVLGNGNREVKRSPRANEAVVVPSRGRSTTDQLRVTLTGPTTSGKSTLLGTLSTGTLDNGRGKSRISLFKHRHEVASGMTSSVAQELIGYKNHAIFNFAQDHVESWVDIHDSAENGRLVFVSDSAGHPRYRRTILRGLFGWAPQWTILCLGADDAEARTSRDGASSTANEVLGIAGAGVDLAKAHLELCLKLKNPLVIAITKYDLATKGSLQRTLGQVLTHIKEAGRVPKILRPATGGTQEWARIPSADLDQARALTQEMEQSGDLLKFIPIVLTSAVSGAGIGLTHALLENLPLPPAPTAHDFIGMALNPEQPSCVFHIDDTFSLPASYASLAENPNQNDAGTVVSGYLRFGKLSVGDKIVVGPFPAGDDDFKGMTPEDRPSPGNYELSISHPSSAELAKIAIRNTVAASTIKGEWHRANIVSIRNLRLPVNTLEAGQVGTIGIVLEMAPESPAEKDFEQRLSLPRIRKGMVLAIPSEHMVTTGMSLQAASGLTALFHDLSTASLSYGSLVNVYVGSVRAAAKVMRVSGAADHHEPKGPAFDNNGDIFDMNEDDEPSVASDQEVSGGVQVALELLTSREWVEMGSQIILLEGGRNDKSGLEGFVGKVVEIVD</sequence>
<protein>
    <submittedName>
        <fullName evidence="3">GTP-binding protein</fullName>
    </submittedName>
</protein>
<accession>A0A8H6KTY3</accession>
<evidence type="ECO:0000313" key="4">
    <source>
        <dbReference type="Proteomes" id="UP000654918"/>
    </source>
</evidence>
<dbReference type="EMBL" id="WIGO01000024">
    <property type="protein sequence ID" value="KAF6837637.1"/>
    <property type="molecule type" value="Genomic_DNA"/>
</dbReference>
<dbReference type="AlphaFoldDB" id="A0A8H6KTY3"/>
<evidence type="ECO:0000256" key="1">
    <source>
        <dbReference type="SAM" id="MobiDB-lite"/>
    </source>
</evidence>
<dbReference type="InterPro" id="IPR000795">
    <property type="entry name" value="T_Tr_GTP-bd_dom"/>
</dbReference>
<gene>
    <name evidence="3" type="ORF">CPLU01_02990</name>
</gene>
<dbReference type="PANTHER" id="PTHR43721">
    <property type="entry name" value="ELONGATION FACTOR TU-RELATED"/>
    <property type="match status" value="1"/>
</dbReference>
<dbReference type="Gene3D" id="3.40.50.300">
    <property type="entry name" value="P-loop containing nucleotide triphosphate hydrolases"/>
    <property type="match status" value="1"/>
</dbReference>
<dbReference type="InterPro" id="IPR027417">
    <property type="entry name" value="P-loop_NTPase"/>
</dbReference>
<feature type="domain" description="Tr-type G" evidence="2">
    <location>
        <begin position="302"/>
        <end position="560"/>
    </location>
</feature>
<comment type="caution">
    <text evidence="3">The sequence shown here is derived from an EMBL/GenBank/DDBJ whole genome shotgun (WGS) entry which is preliminary data.</text>
</comment>